<dbReference type="AlphaFoldDB" id="Q9YCS5"/>
<gene>
    <name evidence="2" type="ordered locus">APE_1186.1</name>
</gene>
<dbReference type="KEGG" id="ape:APE_1186.1"/>
<dbReference type="CDD" id="cd01635">
    <property type="entry name" value="Glycosyltransferase_GTB-type"/>
    <property type="match status" value="1"/>
</dbReference>
<dbReference type="SUPFAM" id="SSF53756">
    <property type="entry name" value="UDP-Glycosyltransferase/glycogen phosphorylase"/>
    <property type="match status" value="1"/>
</dbReference>
<dbReference type="EMBL" id="BA000002">
    <property type="protein sequence ID" value="BAA80172.2"/>
    <property type="molecule type" value="Genomic_DNA"/>
</dbReference>
<dbReference type="GeneID" id="1445841"/>
<protein>
    <recommendedName>
        <fullName evidence="1">Glycosyl transferase family 1 domain-containing protein</fullName>
    </recommendedName>
</protein>
<evidence type="ECO:0000259" key="1">
    <source>
        <dbReference type="Pfam" id="PF00534"/>
    </source>
</evidence>
<evidence type="ECO:0000313" key="2">
    <source>
        <dbReference type="EMBL" id="BAA80172.2"/>
    </source>
</evidence>
<accession>Q9YCS5</accession>
<dbReference type="GO" id="GO:0016757">
    <property type="term" value="F:glycosyltransferase activity"/>
    <property type="evidence" value="ECO:0007669"/>
    <property type="project" value="InterPro"/>
</dbReference>
<dbReference type="EnsemblBacteria" id="BAA80172">
    <property type="protein sequence ID" value="BAA80172"/>
    <property type="gene ID" value="APE_1186.1"/>
</dbReference>
<dbReference type="Pfam" id="PF00534">
    <property type="entry name" value="Glycos_transf_1"/>
    <property type="match status" value="1"/>
</dbReference>
<dbReference type="STRING" id="272557.APE_1186.1"/>
<dbReference type="RefSeq" id="WP_010866211.1">
    <property type="nucleotide sequence ID" value="NC_000854.2"/>
</dbReference>
<sequence>MKTPLLRKDNVEDSMNIIFVNTSSSKEVIGGGDIRLLGLLYTLSNLRSKKIKLYLLSDKHYIESIRYWLYKSNLVKGNNNIPLSDDFALKISSYLPPYKRVSFIIRLILLLLTSIRNLTNRGRIIRRSIIVINNNQLYQYIIPGLDVLSNGMVVYIQTPPFNGDSNFIKTLMYRGFLPLLRLIGKFKRIIIFVFNPIDFVFLNTYFREEKNIKIVITTNGVFKYFVNYNSVQKVYDVIYIGRLDPSKGSFKNFITFLRNLAERNLNIRAAIITSCLKEELPYIERSLSGIKQYNNVKVEVLVNKTPIEVYRIISRSRALVMLSTLDVFNLAILESLVHGIHVIALNNPRIETAYERICDIFECKPLLQERFHIVDNIDEAVKEYLSVTEKERQVNEHVRVHALRLAQFLDWRYVVLKEVMEVVKWVYRK</sequence>
<name>Q9YCS5_AERPE</name>
<dbReference type="Gene3D" id="3.40.50.2000">
    <property type="entry name" value="Glycogen Phosphorylase B"/>
    <property type="match status" value="1"/>
</dbReference>
<proteinExistence type="predicted"/>
<reference evidence="2 3" key="1">
    <citation type="journal article" date="1999" name="DNA Res.">
        <title>Complete genome sequence of an aerobic hyper-thermophilic crenarchaeon, Aeropyrum pernix K1.</title>
        <authorList>
            <person name="Kawarabayasi Y."/>
            <person name="Hino Y."/>
            <person name="Horikawa H."/>
            <person name="Yamazaki S."/>
            <person name="Haikawa Y."/>
            <person name="Jin-no K."/>
            <person name="Takahashi M."/>
            <person name="Sekine M."/>
            <person name="Baba S."/>
            <person name="Ankai A."/>
            <person name="Kosugi H."/>
            <person name="Hosoyama A."/>
            <person name="Fukui S."/>
            <person name="Nagai Y."/>
            <person name="Nishijima K."/>
            <person name="Nakazawa H."/>
            <person name="Takamiya M."/>
            <person name="Masuda S."/>
            <person name="Funahashi T."/>
            <person name="Tanaka T."/>
            <person name="Kudoh Y."/>
            <person name="Yamazaki J."/>
            <person name="Kushida N."/>
            <person name="Oguchi A."/>
            <person name="Aoki K."/>
            <person name="Kubota K."/>
            <person name="Nakamura Y."/>
            <person name="Nomura N."/>
            <person name="Sako Y."/>
            <person name="Kikuchi H."/>
        </authorList>
    </citation>
    <scope>NUCLEOTIDE SEQUENCE [LARGE SCALE GENOMIC DNA]</scope>
    <source>
        <strain evidence="3">ATCC 700893 / DSM 11879 / JCM 9820 / NBRC 100138 / K1</strain>
    </source>
</reference>
<evidence type="ECO:0000313" key="3">
    <source>
        <dbReference type="Proteomes" id="UP000002518"/>
    </source>
</evidence>
<keyword evidence="3" id="KW-1185">Reference proteome</keyword>
<dbReference type="eggNOG" id="arCOG01417">
    <property type="taxonomic scope" value="Archaea"/>
</dbReference>
<feature type="domain" description="Glycosyl transferase family 1" evidence="1">
    <location>
        <begin position="228"/>
        <end position="348"/>
    </location>
</feature>
<dbReference type="InterPro" id="IPR001296">
    <property type="entry name" value="Glyco_trans_1"/>
</dbReference>
<dbReference type="Proteomes" id="UP000002518">
    <property type="component" value="Chromosome"/>
</dbReference>
<dbReference type="PIR" id="F72589">
    <property type="entry name" value="F72589"/>
</dbReference>
<organism evidence="2 3">
    <name type="scientific">Aeropyrum pernix (strain ATCC 700893 / DSM 11879 / JCM 9820 / NBRC 100138 / K1)</name>
    <dbReference type="NCBI Taxonomy" id="272557"/>
    <lineage>
        <taxon>Archaea</taxon>
        <taxon>Thermoproteota</taxon>
        <taxon>Thermoprotei</taxon>
        <taxon>Desulfurococcales</taxon>
        <taxon>Desulfurococcaceae</taxon>
        <taxon>Aeropyrum</taxon>
    </lineage>
</organism>